<protein>
    <submittedName>
        <fullName evidence="7">Response regulator transcription factor</fullName>
    </submittedName>
</protein>
<feature type="domain" description="Response regulatory" evidence="6">
    <location>
        <begin position="29"/>
        <end position="152"/>
    </location>
</feature>
<sequence length="241" mass="26048">MTADRSDDPAAARLPSPTATPGGRTGCVRVMLVDDHAVVRTGYQRLLELEPDFLVVAQAGDGDQAYQWLQRQAALGQGLPVDLMVLDLAMPGRSGLDLLRRVQLRWPALRVLVFSMHDSPAMVTQALQAGAGGYVTKSSEPEQLVQALRQLAFGRVPVLSHDVAQALNAPLARPPHQVLSAREFEVLQGLAGGQGIEAIARRLSLSAKTVANYQTLIRQKLGLSNAVELLRYAQDHGLLPR</sequence>
<comment type="caution">
    <text evidence="7">The sequence shown here is derived from an EMBL/GenBank/DDBJ whole genome shotgun (WGS) entry which is preliminary data.</text>
</comment>
<dbReference type="Gene3D" id="3.40.50.2300">
    <property type="match status" value="1"/>
</dbReference>
<dbReference type="CDD" id="cd06170">
    <property type="entry name" value="LuxR_C_like"/>
    <property type="match status" value="1"/>
</dbReference>
<dbReference type="InterPro" id="IPR011006">
    <property type="entry name" value="CheY-like_superfamily"/>
</dbReference>
<dbReference type="PRINTS" id="PR00038">
    <property type="entry name" value="HTHLUXR"/>
</dbReference>
<feature type="compositionally biased region" description="Basic and acidic residues" evidence="4">
    <location>
        <begin position="1"/>
        <end position="10"/>
    </location>
</feature>
<dbReference type="RefSeq" id="WP_341373076.1">
    <property type="nucleotide sequence ID" value="NZ_JBBUTF010000004.1"/>
</dbReference>
<proteinExistence type="predicted"/>
<dbReference type="InterPro" id="IPR039420">
    <property type="entry name" value="WalR-like"/>
</dbReference>
<keyword evidence="1 3" id="KW-0597">Phosphoprotein</keyword>
<dbReference type="SUPFAM" id="SSF46894">
    <property type="entry name" value="C-terminal effector domain of the bipartite response regulators"/>
    <property type="match status" value="1"/>
</dbReference>
<dbReference type="PANTHER" id="PTHR43214:SF43">
    <property type="entry name" value="TWO-COMPONENT RESPONSE REGULATOR"/>
    <property type="match status" value="1"/>
</dbReference>
<dbReference type="Pfam" id="PF00196">
    <property type="entry name" value="GerE"/>
    <property type="match status" value="1"/>
</dbReference>
<evidence type="ECO:0000313" key="7">
    <source>
        <dbReference type="EMBL" id="MEK8025291.1"/>
    </source>
</evidence>
<reference evidence="7 8" key="1">
    <citation type="submission" date="2024-04" db="EMBL/GenBank/DDBJ databases">
        <title>Novel species of the genus Ideonella isolated from streams.</title>
        <authorList>
            <person name="Lu H."/>
        </authorList>
    </citation>
    <scope>NUCLEOTIDE SEQUENCE [LARGE SCALE GENOMIC DNA]</scope>
    <source>
        <strain evidence="7 8">BYS139W</strain>
    </source>
</reference>
<evidence type="ECO:0000256" key="1">
    <source>
        <dbReference type="ARBA" id="ARBA00022553"/>
    </source>
</evidence>
<dbReference type="PANTHER" id="PTHR43214">
    <property type="entry name" value="TWO-COMPONENT RESPONSE REGULATOR"/>
    <property type="match status" value="1"/>
</dbReference>
<dbReference type="PROSITE" id="PS50043">
    <property type="entry name" value="HTH_LUXR_2"/>
    <property type="match status" value="1"/>
</dbReference>
<dbReference type="InterPro" id="IPR058245">
    <property type="entry name" value="NreC/VraR/RcsB-like_REC"/>
</dbReference>
<keyword evidence="8" id="KW-1185">Reference proteome</keyword>
<dbReference type="InterPro" id="IPR016032">
    <property type="entry name" value="Sig_transdc_resp-reg_C-effctor"/>
</dbReference>
<evidence type="ECO:0000256" key="2">
    <source>
        <dbReference type="ARBA" id="ARBA00023125"/>
    </source>
</evidence>
<dbReference type="PROSITE" id="PS50110">
    <property type="entry name" value="RESPONSE_REGULATORY"/>
    <property type="match status" value="1"/>
</dbReference>
<accession>A0ABU9B6Q1</accession>
<dbReference type="EMBL" id="JBBUTF010000004">
    <property type="protein sequence ID" value="MEK8025291.1"/>
    <property type="molecule type" value="Genomic_DNA"/>
</dbReference>
<organism evidence="7 8">
    <name type="scientific">Pseudaquabacterium rugosum</name>
    <dbReference type="NCBI Taxonomy" id="2984194"/>
    <lineage>
        <taxon>Bacteria</taxon>
        <taxon>Pseudomonadati</taxon>
        <taxon>Pseudomonadota</taxon>
        <taxon>Betaproteobacteria</taxon>
        <taxon>Burkholderiales</taxon>
        <taxon>Sphaerotilaceae</taxon>
        <taxon>Pseudaquabacterium</taxon>
    </lineage>
</organism>
<name>A0ABU9B6Q1_9BURK</name>
<dbReference type="Proteomes" id="UP001368500">
    <property type="component" value="Unassembled WGS sequence"/>
</dbReference>
<evidence type="ECO:0000313" key="8">
    <source>
        <dbReference type="Proteomes" id="UP001368500"/>
    </source>
</evidence>
<dbReference type="SMART" id="SM00448">
    <property type="entry name" value="REC"/>
    <property type="match status" value="1"/>
</dbReference>
<gene>
    <name evidence="7" type="ORF">AACH11_04860</name>
</gene>
<feature type="domain" description="HTH luxR-type" evidence="5">
    <location>
        <begin position="172"/>
        <end position="237"/>
    </location>
</feature>
<evidence type="ECO:0000256" key="3">
    <source>
        <dbReference type="PROSITE-ProRule" id="PRU00169"/>
    </source>
</evidence>
<evidence type="ECO:0000259" key="6">
    <source>
        <dbReference type="PROSITE" id="PS50110"/>
    </source>
</evidence>
<keyword evidence="2" id="KW-0238">DNA-binding</keyword>
<feature type="modified residue" description="4-aspartylphosphate" evidence="3">
    <location>
        <position position="87"/>
    </location>
</feature>
<dbReference type="InterPro" id="IPR001789">
    <property type="entry name" value="Sig_transdc_resp-reg_receiver"/>
</dbReference>
<dbReference type="SMART" id="SM00421">
    <property type="entry name" value="HTH_LUXR"/>
    <property type="match status" value="1"/>
</dbReference>
<dbReference type="SUPFAM" id="SSF52172">
    <property type="entry name" value="CheY-like"/>
    <property type="match status" value="1"/>
</dbReference>
<dbReference type="InterPro" id="IPR000792">
    <property type="entry name" value="Tscrpt_reg_LuxR_C"/>
</dbReference>
<feature type="region of interest" description="Disordered" evidence="4">
    <location>
        <begin position="1"/>
        <end position="21"/>
    </location>
</feature>
<dbReference type="Pfam" id="PF00072">
    <property type="entry name" value="Response_reg"/>
    <property type="match status" value="1"/>
</dbReference>
<evidence type="ECO:0000259" key="5">
    <source>
        <dbReference type="PROSITE" id="PS50043"/>
    </source>
</evidence>
<evidence type="ECO:0000256" key="4">
    <source>
        <dbReference type="SAM" id="MobiDB-lite"/>
    </source>
</evidence>
<dbReference type="CDD" id="cd17535">
    <property type="entry name" value="REC_NarL-like"/>
    <property type="match status" value="1"/>
</dbReference>